<comment type="subunit">
    <text evidence="7">Homodimer.</text>
</comment>
<keyword evidence="4 7" id="KW-0949">S-adenosyl-L-methionine</keyword>
<keyword evidence="2 7" id="KW-0032">Aminotransferase</keyword>
<evidence type="ECO:0000256" key="6">
    <source>
        <dbReference type="ARBA" id="ARBA00022898"/>
    </source>
</evidence>
<dbReference type="PANTHER" id="PTHR42684">
    <property type="entry name" value="ADENOSYLMETHIONINE-8-AMINO-7-OXONONANOATE AMINOTRANSFERASE"/>
    <property type="match status" value="1"/>
</dbReference>
<dbReference type="Gene3D" id="3.90.1150.10">
    <property type="entry name" value="Aspartate Aminotransferase, domain 1"/>
    <property type="match status" value="1"/>
</dbReference>
<evidence type="ECO:0000256" key="4">
    <source>
        <dbReference type="ARBA" id="ARBA00022691"/>
    </source>
</evidence>
<dbReference type="PROSITE" id="PS00600">
    <property type="entry name" value="AA_TRANSFER_CLASS_3"/>
    <property type="match status" value="1"/>
</dbReference>
<comment type="similarity">
    <text evidence="7">Belongs to the class-III pyridoxal-phosphate-dependent aminotransferase family. BioA subfamily.</text>
</comment>
<dbReference type="Pfam" id="PF00202">
    <property type="entry name" value="Aminotran_3"/>
    <property type="match status" value="1"/>
</dbReference>
<comment type="subcellular location">
    <subcellularLocation>
        <location evidence="7">Cytoplasm</location>
    </subcellularLocation>
</comment>
<organism evidence="8 9">
    <name type="scientific">Paractinoplanes ovalisporus</name>
    <dbReference type="NCBI Taxonomy" id="2810368"/>
    <lineage>
        <taxon>Bacteria</taxon>
        <taxon>Bacillati</taxon>
        <taxon>Actinomycetota</taxon>
        <taxon>Actinomycetes</taxon>
        <taxon>Micromonosporales</taxon>
        <taxon>Micromonosporaceae</taxon>
        <taxon>Paractinoplanes</taxon>
    </lineage>
</organism>
<feature type="binding site" evidence="7">
    <location>
        <position position="51"/>
    </location>
    <ligand>
        <name>substrate</name>
    </ligand>
</feature>
<dbReference type="RefSeq" id="WP_203384080.1">
    <property type="nucleotide sequence ID" value="NZ_JAENHP010000041.1"/>
</dbReference>
<dbReference type="NCBIfam" id="TIGR00508">
    <property type="entry name" value="bioA"/>
    <property type="match status" value="1"/>
</dbReference>
<dbReference type="EC" id="2.6.1.62" evidence="7"/>
<dbReference type="InterPro" id="IPR049704">
    <property type="entry name" value="Aminotrans_3_PPA_site"/>
</dbReference>
<dbReference type="InterPro" id="IPR005814">
    <property type="entry name" value="Aminotrans_3"/>
</dbReference>
<keyword evidence="7" id="KW-0963">Cytoplasm</keyword>
<feature type="binding site" evidence="7">
    <location>
        <position position="144"/>
    </location>
    <ligand>
        <name>substrate</name>
    </ligand>
</feature>
<keyword evidence="6 7" id="KW-0663">Pyridoxal phosphate</keyword>
<dbReference type="Proteomes" id="UP000632138">
    <property type="component" value="Unassembled WGS sequence"/>
</dbReference>
<comment type="caution">
    <text evidence="8">The sequence shown here is derived from an EMBL/GenBank/DDBJ whole genome shotgun (WGS) entry which is preliminary data.</text>
</comment>
<keyword evidence="5 7" id="KW-0093">Biotin biosynthesis</keyword>
<dbReference type="InterPro" id="IPR005815">
    <property type="entry name" value="BioA"/>
</dbReference>
<feature type="binding site" evidence="7">
    <location>
        <position position="241"/>
    </location>
    <ligand>
        <name>pyridoxal 5'-phosphate</name>
        <dbReference type="ChEBI" id="CHEBI:597326"/>
    </ligand>
</feature>
<feature type="binding site" evidence="7">
    <location>
        <position position="387"/>
    </location>
    <ligand>
        <name>substrate</name>
    </ligand>
</feature>
<dbReference type="NCBIfam" id="NF004624">
    <property type="entry name" value="PRK05964.1"/>
    <property type="match status" value="1"/>
</dbReference>
<keyword evidence="3 7" id="KW-0808">Transferase</keyword>
<evidence type="ECO:0000256" key="7">
    <source>
        <dbReference type="HAMAP-Rule" id="MF_00834"/>
    </source>
</evidence>
<comment type="function">
    <text evidence="7">Catalyzes the transfer of the alpha-amino group from S-adenosyl-L-methionine (SAM) to 7-keto-8-aminopelargonic acid (KAPA) to form 7,8-diaminopelargonic acid (DAPA). It is the only aminotransferase known to utilize SAM as an amino donor.</text>
</comment>
<feature type="site" description="Participates in the substrate recognition with KAPA and in a stacking interaction with the adenine ring of SAM" evidence="7">
    <location>
        <position position="16"/>
    </location>
</feature>
<dbReference type="InterPro" id="IPR015422">
    <property type="entry name" value="PyrdxlP-dep_Trfase_small"/>
</dbReference>
<gene>
    <name evidence="7" type="primary">bioA</name>
    <name evidence="8" type="ORF">JIG36_50405</name>
</gene>
<comment type="cofactor">
    <cofactor evidence="1 7">
        <name>pyridoxal 5'-phosphate</name>
        <dbReference type="ChEBI" id="CHEBI:597326"/>
    </cofactor>
</comment>
<proteinExistence type="inferred from homology"/>
<dbReference type="EMBL" id="JAENHP010000041">
    <property type="protein sequence ID" value="MBM2623731.1"/>
    <property type="molecule type" value="Genomic_DNA"/>
</dbReference>
<dbReference type="PANTHER" id="PTHR42684:SF17">
    <property type="entry name" value="ADENOSYLMETHIONINE-8-AMINO-7-OXONONANOATE AMINOTRANSFERASE"/>
    <property type="match status" value="1"/>
</dbReference>
<comment type="pathway">
    <text evidence="7">Cofactor biosynthesis; biotin biosynthesis; 7,8-diaminononanoate from 8-amino-7-oxononanoate (SAM route): step 1/1.</text>
</comment>
<evidence type="ECO:0000313" key="9">
    <source>
        <dbReference type="Proteomes" id="UP000632138"/>
    </source>
</evidence>
<dbReference type="GO" id="GO:0004015">
    <property type="term" value="F:adenosylmethionine-8-amino-7-oxononanoate transaminase activity"/>
    <property type="evidence" value="ECO:0007669"/>
    <property type="project" value="UniProtKB-EC"/>
</dbReference>
<dbReference type="HAMAP" id="MF_00834">
    <property type="entry name" value="BioA"/>
    <property type="match status" value="1"/>
</dbReference>
<sequence>MSDLLALDRAHVWHPYGPMPGRSEPYLVESAQGVRLRLQDGREVVDGMSSWWAAIHGYRHPVLDAALIEQSQRMSHVMFGGLTHEPAIRLATTLVELAPDGLEHVFLCDSGSVGVEVAIKMALQAQLALGRPGRRRLATWRGGYHGDTFHPMSVCDPVGGMHSLWTGVLPAQIFAPPPPASFDADYAATLVETVERHADEIAAVIVEPVVQGAGGMRFHDPSYLRVLRDVTAAHGIFLIFDEIATGFGRTGSFFAADLAGVAPDIMCVGKALTGGYLTLAATLCTSEVAEAISAGEGGGLAHGPTFMGNPLACAVANASLGLLRSGDWASRVRVIESGLRAGLEPLRGTPGVADVRVLGAIGVVQLDHPVDMGAATAAAVEAGVWLRPFRDLIYAMPPFVTGPEDVALITSGIAAAVAAT</sequence>
<dbReference type="SUPFAM" id="SSF53383">
    <property type="entry name" value="PLP-dependent transferases"/>
    <property type="match status" value="1"/>
</dbReference>
<name>A0ABS2AV75_9ACTN</name>
<keyword evidence="9" id="KW-1185">Reference proteome</keyword>
<reference evidence="8 9" key="1">
    <citation type="submission" date="2021-01" db="EMBL/GenBank/DDBJ databases">
        <title>Actinoplanes sp. nov. LDG1-06 isolated from lichen.</title>
        <authorList>
            <person name="Saeng-In P."/>
            <person name="Phongsopitanun W."/>
            <person name="Kanchanasin P."/>
            <person name="Yuki M."/>
            <person name="Kudo T."/>
            <person name="Ohkuma M."/>
            <person name="Tanasupawat S."/>
        </authorList>
    </citation>
    <scope>NUCLEOTIDE SEQUENCE [LARGE SCALE GENOMIC DNA]</scope>
    <source>
        <strain evidence="8 9">LDG1-06</strain>
    </source>
</reference>
<accession>A0ABS2AV75</accession>
<dbReference type="InterPro" id="IPR015424">
    <property type="entry name" value="PyrdxlP-dep_Trfase"/>
</dbReference>
<feature type="binding site" evidence="7">
    <location>
        <begin position="304"/>
        <end position="305"/>
    </location>
    <ligand>
        <name>pyridoxal 5'-phosphate</name>
        <dbReference type="ChEBI" id="CHEBI:597326"/>
    </ligand>
</feature>
<protein>
    <recommendedName>
        <fullName evidence="7">Adenosylmethionine-8-amino-7-oxononanoate aminotransferase</fullName>
        <ecNumber evidence="7">2.6.1.62</ecNumber>
    </recommendedName>
    <alternativeName>
        <fullName evidence="7">7,8-diamino-pelargonic acid aminotransferase</fullName>
        <shortName evidence="7">DAPA AT</shortName>
        <shortName evidence="7">DAPA aminotransferase</shortName>
    </alternativeName>
    <alternativeName>
        <fullName evidence="7">7,8-diaminononanoate synthase</fullName>
        <shortName evidence="7">DANS</shortName>
    </alternativeName>
    <alternativeName>
        <fullName evidence="7">Diaminopelargonic acid synthase</fullName>
    </alternativeName>
</protein>
<dbReference type="CDD" id="cd00610">
    <property type="entry name" value="OAT_like"/>
    <property type="match status" value="1"/>
</dbReference>
<evidence type="ECO:0000256" key="1">
    <source>
        <dbReference type="ARBA" id="ARBA00001933"/>
    </source>
</evidence>
<dbReference type="InterPro" id="IPR015421">
    <property type="entry name" value="PyrdxlP-dep_Trfase_major"/>
</dbReference>
<dbReference type="Gene3D" id="3.40.640.10">
    <property type="entry name" value="Type I PLP-dependent aspartate aminotransferase-like (Major domain)"/>
    <property type="match status" value="1"/>
</dbReference>
<feature type="binding site" evidence="7">
    <location>
        <begin position="111"/>
        <end position="112"/>
    </location>
    <ligand>
        <name>pyridoxal 5'-phosphate</name>
        <dbReference type="ChEBI" id="CHEBI:597326"/>
    </ligand>
</feature>
<feature type="modified residue" description="N6-(pyridoxal phosphate)lysine" evidence="7">
    <location>
        <position position="270"/>
    </location>
</feature>
<evidence type="ECO:0000313" key="8">
    <source>
        <dbReference type="EMBL" id="MBM2623731.1"/>
    </source>
</evidence>
<evidence type="ECO:0000256" key="3">
    <source>
        <dbReference type="ARBA" id="ARBA00022679"/>
    </source>
</evidence>
<comment type="catalytic activity">
    <reaction evidence="7">
        <text>(8S)-8-amino-7-oxononanoate + S-adenosyl-L-methionine = S-adenosyl-4-methylsulfanyl-2-oxobutanoate + (7R,8S)-7,8-diammoniononanoate</text>
        <dbReference type="Rhea" id="RHEA:16861"/>
        <dbReference type="ChEBI" id="CHEBI:16490"/>
        <dbReference type="ChEBI" id="CHEBI:59789"/>
        <dbReference type="ChEBI" id="CHEBI:149468"/>
        <dbReference type="ChEBI" id="CHEBI:149469"/>
        <dbReference type="EC" id="2.6.1.62"/>
    </reaction>
</comment>
<evidence type="ECO:0000256" key="2">
    <source>
        <dbReference type="ARBA" id="ARBA00022576"/>
    </source>
</evidence>
<feature type="binding site" evidence="7">
    <location>
        <position position="303"/>
    </location>
    <ligand>
        <name>substrate</name>
    </ligand>
</feature>
<feature type="binding site" evidence="7">
    <location>
        <position position="270"/>
    </location>
    <ligand>
        <name>substrate</name>
    </ligand>
</feature>
<evidence type="ECO:0000256" key="5">
    <source>
        <dbReference type="ARBA" id="ARBA00022756"/>
    </source>
</evidence>